<evidence type="ECO:0000313" key="1">
    <source>
        <dbReference type="EMBL" id="NII05124.1"/>
    </source>
</evidence>
<dbReference type="EMBL" id="JAARLZ010000001">
    <property type="protein sequence ID" value="NII05124.1"/>
    <property type="molecule type" value="Genomic_DNA"/>
</dbReference>
<evidence type="ECO:0000313" key="2">
    <source>
        <dbReference type="Proteomes" id="UP000490980"/>
    </source>
</evidence>
<protein>
    <submittedName>
        <fullName evidence="1">DUF3011 domain-containing protein</fullName>
    </submittedName>
</protein>
<organism evidence="1 2">
    <name type="scientific">Luteibacter anthropi</name>
    <dbReference type="NCBI Taxonomy" id="564369"/>
    <lineage>
        <taxon>Bacteria</taxon>
        <taxon>Pseudomonadati</taxon>
        <taxon>Pseudomonadota</taxon>
        <taxon>Gammaproteobacteria</taxon>
        <taxon>Lysobacterales</taxon>
        <taxon>Rhodanobacteraceae</taxon>
        <taxon>Luteibacter</taxon>
    </lineage>
</organism>
<dbReference type="RefSeq" id="WP_166945995.1">
    <property type="nucleotide sequence ID" value="NZ_JAARLZ010000001.1"/>
</dbReference>
<dbReference type="PROSITE" id="PS51257">
    <property type="entry name" value="PROKAR_LIPOPROTEIN"/>
    <property type="match status" value="1"/>
</dbReference>
<dbReference type="Proteomes" id="UP000490980">
    <property type="component" value="Unassembled WGS sequence"/>
</dbReference>
<proteinExistence type="predicted"/>
<sequence length="107" mass="12280">MYVTFVRVLHYLSLLGLILFAGCAADPGWRGHDPDHGRDRGESKGLSCASYENAYRRCEVDGRLLKVRLRERLSVSECEYGRSWGWSRHSVWVDKGCRADFDILVDD</sequence>
<gene>
    <name evidence="1" type="ORF">HBF25_01835</name>
</gene>
<comment type="caution">
    <text evidence="1">The sequence shown here is derived from an EMBL/GenBank/DDBJ whole genome shotgun (WGS) entry which is preliminary data.</text>
</comment>
<reference evidence="1 2" key="1">
    <citation type="submission" date="2020-03" db="EMBL/GenBank/DDBJ databases">
        <authorList>
            <person name="Lai Q."/>
        </authorList>
    </citation>
    <scope>NUCLEOTIDE SEQUENCE [LARGE SCALE GENOMIC DNA]</scope>
    <source>
        <strain evidence="1 2">CCUG 25036</strain>
    </source>
</reference>
<dbReference type="AlphaFoldDB" id="A0A7X5U777"/>
<name>A0A7X5U777_9GAMM</name>
<keyword evidence="2" id="KW-1185">Reference proteome</keyword>
<dbReference type="InterPro" id="IPR021381">
    <property type="entry name" value="DUF3011"/>
</dbReference>
<accession>A0A7X5U777</accession>
<dbReference type="Pfam" id="PF11218">
    <property type="entry name" value="DUF3011"/>
    <property type="match status" value="1"/>
</dbReference>